<name>A0A2U8VY93_9HYPH</name>
<dbReference type="GO" id="GO:0005975">
    <property type="term" value="P:carbohydrate metabolic process"/>
    <property type="evidence" value="ECO:0007669"/>
    <property type="project" value="InterPro"/>
</dbReference>
<dbReference type="InterPro" id="IPR006543">
    <property type="entry name" value="Histidinol-phos"/>
</dbReference>
<evidence type="ECO:0000313" key="11">
    <source>
        <dbReference type="Proteomes" id="UP000246058"/>
    </source>
</evidence>
<organism evidence="10 11">
    <name type="scientific">Methylobacterium radiodurans</name>
    <dbReference type="NCBI Taxonomy" id="2202828"/>
    <lineage>
        <taxon>Bacteria</taxon>
        <taxon>Pseudomonadati</taxon>
        <taxon>Pseudomonadota</taxon>
        <taxon>Alphaproteobacteria</taxon>
        <taxon>Hyphomicrobiales</taxon>
        <taxon>Methylobacteriaceae</taxon>
        <taxon>Methylobacterium</taxon>
    </lineage>
</organism>
<keyword evidence="5" id="KW-0378">Hydrolase</keyword>
<evidence type="ECO:0000256" key="3">
    <source>
        <dbReference type="ARBA" id="ARBA00022490"/>
    </source>
</evidence>
<dbReference type="OrthoDB" id="9814110at2"/>
<evidence type="ECO:0000256" key="6">
    <source>
        <dbReference type="ARBA" id="ARBA00023277"/>
    </source>
</evidence>
<dbReference type="Proteomes" id="UP000246058">
    <property type="component" value="Chromosome"/>
</dbReference>
<dbReference type="InterPro" id="IPR023214">
    <property type="entry name" value="HAD_sf"/>
</dbReference>
<dbReference type="InterPro" id="IPR004446">
    <property type="entry name" value="Heptose_bisP_phosphatase"/>
</dbReference>
<evidence type="ECO:0000256" key="1">
    <source>
        <dbReference type="ARBA" id="ARBA00004496"/>
    </source>
</evidence>
<dbReference type="AlphaFoldDB" id="A0A2U8VY93"/>
<dbReference type="CDD" id="cd06915">
    <property type="entry name" value="NTP_transferase_WcbM_like"/>
    <property type="match status" value="1"/>
</dbReference>
<dbReference type="NCBIfam" id="TIGR01662">
    <property type="entry name" value="HAD-SF-IIIA"/>
    <property type="match status" value="1"/>
</dbReference>
<dbReference type="GO" id="GO:0005737">
    <property type="term" value="C:cytoplasm"/>
    <property type="evidence" value="ECO:0007669"/>
    <property type="project" value="UniProtKB-SubCell"/>
</dbReference>
<evidence type="ECO:0000313" key="10">
    <source>
        <dbReference type="EMBL" id="AWN38749.1"/>
    </source>
</evidence>
<dbReference type="Gene3D" id="3.40.50.1000">
    <property type="entry name" value="HAD superfamily/HAD-like"/>
    <property type="match status" value="1"/>
</dbReference>
<evidence type="ECO:0000256" key="8">
    <source>
        <dbReference type="SAM" id="MobiDB-lite"/>
    </source>
</evidence>
<dbReference type="CDD" id="cd07503">
    <property type="entry name" value="HAD_HisB-N"/>
    <property type="match status" value="1"/>
</dbReference>
<dbReference type="PANTHER" id="PTHR42891">
    <property type="entry name" value="D-GLYCERO-BETA-D-MANNO-HEPTOSE-1,7-BISPHOSPHATE 7-PHOSPHATASE"/>
    <property type="match status" value="1"/>
</dbReference>
<feature type="domain" description="Nucleotidyl transferase" evidence="9">
    <location>
        <begin position="1"/>
        <end position="226"/>
    </location>
</feature>
<keyword evidence="6" id="KW-0119">Carbohydrate metabolism</keyword>
<evidence type="ECO:0000256" key="7">
    <source>
        <dbReference type="ARBA" id="ARBA00031828"/>
    </source>
</evidence>
<keyword evidence="4" id="KW-0479">Metal-binding</keyword>
<dbReference type="InterPro" id="IPR036412">
    <property type="entry name" value="HAD-like_sf"/>
</dbReference>
<gene>
    <name evidence="10" type="ORF">DK427_00625</name>
</gene>
<sequence>MILCGGLGTRLGALTAETPKPLLSVAGRPFLDTLLFELGRHGFEEVVLLAAFRSEKIEAYIRANPVAERFGMRLRICIEPNQAGTGGALAHAARLADDEFLLLNGDSWFDCNLLALAPLLARNARADIALTLRAVPDAARYGVALTRGETVTAFLERPPAPGPGLINAGIYLVRRSLLAEITGPCSLERDVLPRLAEAGRVAGLIRSGYFLDIGVPESFARAQVEIPRQSMRPAVFLDRDGVLNHDDHYVGSRDRFRWIPGAAKAVAALNEAGAFVFLVTNQAGIARGLYAETDVEVLHAGIRAELRAAGAHIDDVRYCPFHPEGVVPAYARAHPWRKPEPGMLLDLMAHWPVDRAASRLVGDRESDCAAARAAGVRPHLFPGGDLHAFLVGEGILPRPQADPSEQITDDPSGTVPRRLQEA</sequence>
<dbReference type="NCBIfam" id="TIGR01656">
    <property type="entry name" value="Histidinol-ppas"/>
    <property type="match status" value="1"/>
</dbReference>
<reference evidence="10 11" key="1">
    <citation type="submission" date="2018-05" db="EMBL/GenBank/DDBJ databases">
        <title>Complete Genome Sequence of Methylobacterium sp. 17Sr1-43.</title>
        <authorList>
            <person name="Srinivasan S."/>
        </authorList>
    </citation>
    <scope>NUCLEOTIDE SEQUENCE [LARGE SCALE GENOMIC DNA]</scope>
    <source>
        <strain evidence="10 11">17Sr1-43</strain>
    </source>
</reference>
<keyword evidence="11" id="KW-1185">Reference proteome</keyword>
<keyword evidence="3" id="KW-0963">Cytoplasm</keyword>
<dbReference type="GO" id="GO:0016791">
    <property type="term" value="F:phosphatase activity"/>
    <property type="evidence" value="ECO:0007669"/>
    <property type="project" value="InterPro"/>
</dbReference>
<dbReference type="Pfam" id="PF00483">
    <property type="entry name" value="NTP_transferase"/>
    <property type="match status" value="1"/>
</dbReference>
<protein>
    <recommendedName>
        <fullName evidence="7">D,D-heptose 1,7-bisphosphate phosphatase</fullName>
    </recommendedName>
</protein>
<proteinExistence type="inferred from homology"/>
<dbReference type="KEGG" id="meti:DK427_00625"/>
<dbReference type="Pfam" id="PF13242">
    <property type="entry name" value="Hydrolase_like"/>
    <property type="match status" value="1"/>
</dbReference>
<evidence type="ECO:0000259" key="9">
    <source>
        <dbReference type="Pfam" id="PF00483"/>
    </source>
</evidence>
<dbReference type="PANTHER" id="PTHR42891:SF1">
    <property type="entry name" value="D-GLYCERO-BETA-D-MANNO-HEPTOSE-1,7-BISPHOSPHATE 7-PHOSPHATASE"/>
    <property type="match status" value="1"/>
</dbReference>
<comment type="subcellular location">
    <subcellularLocation>
        <location evidence="1">Cytoplasm</location>
    </subcellularLocation>
</comment>
<feature type="region of interest" description="Disordered" evidence="8">
    <location>
        <begin position="397"/>
        <end position="422"/>
    </location>
</feature>
<dbReference type="GO" id="GO:0046872">
    <property type="term" value="F:metal ion binding"/>
    <property type="evidence" value="ECO:0007669"/>
    <property type="project" value="UniProtKB-KW"/>
</dbReference>
<evidence type="ECO:0000256" key="4">
    <source>
        <dbReference type="ARBA" id="ARBA00022723"/>
    </source>
</evidence>
<comment type="similarity">
    <text evidence="2">Belongs to the GmhB family.</text>
</comment>
<dbReference type="Gene3D" id="3.90.550.10">
    <property type="entry name" value="Spore Coat Polysaccharide Biosynthesis Protein SpsA, Chain A"/>
    <property type="match status" value="1"/>
</dbReference>
<dbReference type="EMBL" id="CP029551">
    <property type="protein sequence ID" value="AWN38749.1"/>
    <property type="molecule type" value="Genomic_DNA"/>
</dbReference>
<accession>A0A2U8VY93</accession>
<dbReference type="SUPFAM" id="SSF56784">
    <property type="entry name" value="HAD-like"/>
    <property type="match status" value="1"/>
</dbReference>
<evidence type="ECO:0000256" key="2">
    <source>
        <dbReference type="ARBA" id="ARBA00005628"/>
    </source>
</evidence>
<evidence type="ECO:0000256" key="5">
    <source>
        <dbReference type="ARBA" id="ARBA00022801"/>
    </source>
</evidence>
<dbReference type="SUPFAM" id="SSF53448">
    <property type="entry name" value="Nucleotide-diphospho-sugar transferases"/>
    <property type="match status" value="1"/>
</dbReference>
<dbReference type="InterPro" id="IPR006549">
    <property type="entry name" value="HAD-SF_hydro_IIIA"/>
</dbReference>
<dbReference type="InterPro" id="IPR005835">
    <property type="entry name" value="NTP_transferase_dom"/>
</dbReference>
<dbReference type="InterPro" id="IPR029044">
    <property type="entry name" value="Nucleotide-diphossugar_trans"/>
</dbReference>